<dbReference type="RefSeq" id="WP_088820575.1">
    <property type="nucleotide sequence ID" value="NZ_CP019964.1"/>
</dbReference>
<sequence>MDENENMPAWIMAQDLLTKLKYEFANREISLLYDEIKAGRVDFKGALVTDPDKSNENEKYTFMISHLIEERSKIHEMYDSYLKDADNINDPNLLSRVEGLKKFILAVDSIAVLEDYKKEMDDWILDASLSITDSNPSDIIYNTLLNSPKRQEIAEFSITNPYFKNEVLSKDEYALIKNAYDKAKSTDNS</sequence>
<dbReference type="AlphaFoldDB" id="A0A218NP73"/>
<dbReference type="KEGG" id="marh:Mia14_1016"/>
<evidence type="ECO:0000313" key="2">
    <source>
        <dbReference type="Proteomes" id="UP000197679"/>
    </source>
</evidence>
<dbReference type="Proteomes" id="UP000197679">
    <property type="component" value="Chromosome"/>
</dbReference>
<reference evidence="1 2" key="1">
    <citation type="journal article" date="2017" name="Nat. Commun.">
        <title>'ARMAN' archaea depend on association with euryarchaeal host in culture and in situ.</title>
        <authorList>
            <person name="Golyshina O."/>
            <person name="Toshchakov S."/>
            <person name="Makarova K."/>
            <person name="Gavrilov S."/>
            <person name="Korzhenkov A."/>
            <person name="La Cono V."/>
            <person name="Arcadi E."/>
            <person name="Nechitaylo T."/>
            <person name="Ferrer M."/>
            <person name="Kublanov I."/>
            <person name="Wolf Y."/>
            <person name="Yakimov M."/>
            <person name="Golyshin P."/>
            <person name="Slesarev A."/>
            <person name="Kozyavkin S."/>
        </authorList>
    </citation>
    <scope>NUCLEOTIDE SEQUENCE [LARGE SCALE GENOMIC DNA]</scope>
    <source>
        <strain evidence="1 2">Mia14</strain>
    </source>
</reference>
<gene>
    <name evidence="1" type="ORF">Mia14_1016</name>
</gene>
<dbReference type="EMBL" id="CP019964">
    <property type="protein sequence ID" value="ASI14282.1"/>
    <property type="molecule type" value="Genomic_DNA"/>
</dbReference>
<proteinExistence type="predicted"/>
<evidence type="ECO:0000313" key="1">
    <source>
        <dbReference type="EMBL" id="ASI14282.1"/>
    </source>
</evidence>
<keyword evidence="2" id="KW-1185">Reference proteome</keyword>
<organism evidence="1 2">
    <name type="scientific">Candidatus Mancarchaeum acidiphilum</name>
    <dbReference type="NCBI Taxonomy" id="1920749"/>
    <lineage>
        <taxon>Archaea</taxon>
        <taxon>Candidatus Micrarchaeota</taxon>
        <taxon>Candidatus Mancarchaeum</taxon>
    </lineage>
</organism>
<accession>A0A218NP73</accession>
<protein>
    <submittedName>
        <fullName evidence="1">Uncharacterized protein</fullName>
    </submittedName>
</protein>
<name>A0A218NP73_9ARCH</name>
<dbReference type="GeneID" id="33314551"/>